<comment type="cofactor">
    <cofactor evidence="5">
        <name>[2Fe-2S] cluster</name>
        <dbReference type="ChEBI" id="CHEBI:190135"/>
    </cofactor>
</comment>
<sequence>MEDAPAVWVANAADLDEEGSRLHLQVKDRYITLLRHKNFLYCFDSVCFHAGGPLGVGDIEEVANHACIKCPWHNYLITLETGEKLYQGVQMKDGKMVPGKWQSVGQKQRTHVVVERADGIFVQLKQDGKVESDEYAFKRECAQMMIASGSTGKY</sequence>
<gene>
    <name evidence="7" type="ORF">CYMTET_11536</name>
</gene>
<dbReference type="GO" id="GO:0046872">
    <property type="term" value="F:metal ion binding"/>
    <property type="evidence" value="ECO:0007669"/>
    <property type="project" value="UniProtKB-KW"/>
</dbReference>
<dbReference type="InterPro" id="IPR017941">
    <property type="entry name" value="Rieske_2Fe-2S"/>
</dbReference>
<dbReference type="InterPro" id="IPR054716">
    <property type="entry name" value="Sol_Rieske_ferrdox_dom"/>
</dbReference>
<dbReference type="Gene3D" id="2.102.10.10">
    <property type="entry name" value="Rieske [2Fe-2S] iron-sulphur domain"/>
    <property type="match status" value="1"/>
</dbReference>
<evidence type="ECO:0000256" key="4">
    <source>
        <dbReference type="ARBA" id="ARBA00023014"/>
    </source>
</evidence>
<dbReference type="PANTHER" id="PTHR21496:SF0">
    <property type="entry name" value="RIESKE DOMAIN-CONTAINING PROTEIN"/>
    <property type="match status" value="1"/>
</dbReference>
<keyword evidence="8" id="KW-1185">Reference proteome</keyword>
<dbReference type="CDD" id="cd03467">
    <property type="entry name" value="Rieske"/>
    <property type="match status" value="1"/>
</dbReference>
<name>A0AAE0LDD0_9CHLO</name>
<dbReference type="InterPro" id="IPR036922">
    <property type="entry name" value="Rieske_2Fe-2S_sf"/>
</dbReference>
<dbReference type="Proteomes" id="UP001190700">
    <property type="component" value="Unassembled WGS sequence"/>
</dbReference>
<proteinExistence type="predicted"/>
<accession>A0AAE0LDD0</accession>
<keyword evidence="4" id="KW-0411">Iron-sulfur</keyword>
<dbReference type="PANTHER" id="PTHR21496">
    <property type="entry name" value="FERREDOXIN-RELATED"/>
    <property type="match status" value="1"/>
</dbReference>
<dbReference type="EMBL" id="LGRX02004321">
    <property type="protein sequence ID" value="KAK3280624.1"/>
    <property type="molecule type" value="Genomic_DNA"/>
</dbReference>
<evidence type="ECO:0000256" key="5">
    <source>
        <dbReference type="ARBA" id="ARBA00034078"/>
    </source>
</evidence>
<dbReference type="GO" id="GO:0051537">
    <property type="term" value="F:2 iron, 2 sulfur cluster binding"/>
    <property type="evidence" value="ECO:0007669"/>
    <property type="project" value="UniProtKB-KW"/>
</dbReference>
<evidence type="ECO:0000256" key="2">
    <source>
        <dbReference type="ARBA" id="ARBA00022723"/>
    </source>
</evidence>
<dbReference type="SUPFAM" id="SSF50022">
    <property type="entry name" value="ISP domain"/>
    <property type="match status" value="1"/>
</dbReference>
<evidence type="ECO:0000256" key="3">
    <source>
        <dbReference type="ARBA" id="ARBA00023004"/>
    </source>
</evidence>
<feature type="domain" description="Rieske" evidence="6">
    <location>
        <begin position="8"/>
        <end position="122"/>
    </location>
</feature>
<protein>
    <recommendedName>
        <fullName evidence="6">Rieske domain-containing protein</fullName>
    </recommendedName>
</protein>
<keyword evidence="3" id="KW-0408">Iron</keyword>
<dbReference type="AlphaFoldDB" id="A0AAE0LDD0"/>
<organism evidence="7 8">
    <name type="scientific">Cymbomonas tetramitiformis</name>
    <dbReference type="NCBI Taxonomy" id="36881"/>
    <lineage>
        <taxon>Eukaryota</taxon>
        <taxon>Viridiplantae</taxon>
        <taxon>Chlorophyta</taxon>
        <taxon>Pyramimonadophyceae</taxon>
        <taxon>Pyramimonadales</taxon>
        <taxon>Pyramimonadaceae</taxon>
        <taxon>Cymbomonas</taxon>
    </lineage>
</organism>
<dbReference type="PROSITE" id="PS51296">
    <property type="entry name" value="RIESKE"/>
    <property type="match status" value="1"/>
</dbReference>
<keyword evidence="1" id="KW-0001">2Fe-2S</keyword>
<evidence type="ECO:0000313" key="7">
    <source>
        <dbReference type="EMBL" id="KAK3280624.1"/>
    </source>
</evidence>
<evidence type="ECO:0000313" key="8">
    <source>
        <dbReference type="Proteomes" id="UP001190700"/>
    </source>
</evidence>
<keyword evidence="2" id="KW-0479">Metal-binding</keyword>
<evidence type="ECO:0000259" key="6">
    <source>
        <dbReference type="PROSITE" id="PS51296"/>
    </source>
</evidence>
<reference evidence="7 8" key="1">
    <citation type="journal article" date="2015" name="Genome Biol. Evol.">
        <title>Comparative Genomics of a Bacterivorous Green Alga Reveals Evolutionary Causalities and Consequences of Phago-Mixotrophic Mode of Nutrition.</title>
        <authorList>
            <person name="Burns J.A."/>
            <person name="Paasch A."/>
            <person name="Narechania A."/>
            <person name="Kim E."/>
        </authorList>
    </citation>
    <scope>NUCLEOTIDE SEQUENCE [LARGE SCALE GENOMIC DNA]</scope>
    <source>
        <strain evidence="7 8">PLY_AMNH</strain>
    </source>
</reference>
<evidence type="ECO:0000256" key="1">
    <source>
        <dbReference type="ARBA" id="ARBA00022714"/>
    </source>
</evidence>
<comment type="caution">
    <text evidence="7">The sequence shown here is derived from an EMBL/GenBank/DDBJ whole genome shotgun (WGS) entry which is preliminary data.</text>
</comment>
<dbReference type="Pfam" id="PF22543">
    <property type="entry name" value="Rieske_4"/>
    <property type="match status" value="1"/>
</dbReference>